<dbReference type="EMBL" id="AM423293">
    <property type="protein sequence ID" value="CAN82035.1"/>
    <property type="molecule type" value="Genomic_DNA"/>
</dbReference>
<dbReference type="AlphaFoldDB" id="A5ACN7"/>
<proteinExistence type="predicted"/>
<accession>A5ACN7</accession>
<evidence type="ECO:0000313" key="1">
    <source>
        <dbReference type="EMBL" id="CAN82035.1"/>
    </source>
</evidence>
<sequence>MQIGQGVQPHDDPSLDIVRFLEEISSLGVQKNIIQFLGGAPKRNIEPWKIQQLNSHGCHLFFKIFTFRWPLHQLCVYCTDNTSALHMIINPVFHARSKHIELDYHFVRERVALGLLVTQHISTEKQVYGVRPSRKSPEPINAPHPDDQMMHQSKGSFQLVWCTGASCSGGERVIVMSELMSGEASAVLQWRYQVHGTIKFPRLKRSPVFRRNVDDPLSKSIMV</sequence>
<dbReference type="CDD" id="cd09272">
    <property type="entry name" value="RNase_HI_RT_Ty1"/>
    <property type="match status" value="1"/>
</dbReference>
<organism evidence="1">
    <name type="scientific">Vitis vinifera</name>
    <name type="common">Grape</name>
    <dbReference type="NCBI Taxonomy" id="29760"/>
    <lineage>
        <taxon>Eukaryota</taxon>
        <taxon>Viridiplantae</taxon>
        <taxon>Streptophyta</taxon>
        <taxon>Embryophyta</taxon>
        <taxon>Tracheophyta</taxon>
        <taxon>Spermatophyta</taxon>
        <taxon>Magnoliopsida</taxon>
        <taxon>eudicotyledons</taxon>
        <taxon>Gunneridae</taxon>
        <taxon>Pentapetalae</taxon>
        <taxon>rosids</taxon>
        <taxon>Vitales</taxon>
        <taxon>Vitaceae</taxon>
        <taxon>Viteae</taxon>
        <taxon>Vitis</taxon>
    </lineage>
</organism>
<name>A5ACN7_VITVI</name>
<evidence type="ECO:0008006" key="2">
    <source>
        <dbReference type="Google" id="ProtNLM"/>
    </source>
</evidence>
<protein>
    <recommendedName>
        <fullName evidence="2">Retrovirus-related Pol polyprotein from transposon RE1</fullName>
    </recommendedName>
</protein>
<reference evidence="1" key="1">
    <citation type="journal article" date="2007" name="PLoS ONE">
        <title>The first genome sequence of an elite grapevine cultivar (Pinot noir Vitis vinifera L.): coping with a highly heterozygous genome.</title>
        <authorList>
            <person name="Velasco R."/>
            <person name="Zharkikh A."/>
            <person name="Troggio M."/>
            <person name="Cartwright D.A."/>
            <person name="Cestaro A."/>
            <person name="Pruss D."/>
            <person name="Pindo M."/>
            <person name="FitzGerald L.M."/>
            <person name="Vezzulli S."/>
            <person name="Reid J."/>
            <person name="Malacarne G."/>
            <person name="Iliev D."/>
            <person name="Coppola G."/>
            <person name="Wardell B."/>
            <person name="Micheletti D."/>
            <person name="Macalma T."/>
            <person name="Facci M."/>
            <person name="Mitchell J.T."/>
            <person name="Perazzolli M."/>
            <person name="Eldredge G."/>
            <person name="Gatto P."/>
            <person name="Oyzerski R."/>
            <person name="Moretto M."/>
            <person name="Gutin N."/>
            <person name="Stefanini M."/>
            <person name="Chen Y."/>
            <person name="Segala C."/>
            <person name="Davenport C."/>
            <person name="Dematte L."/>
            <person name="Mraz A."/>
            <person name="Battilana J."/>
            <person name="Stormo K."/>
            <person name="Costa F."/>
            <person name="Tao Q."/>
            <person name="Si-Ammour A."/>
            <person name="Harkins T."/>
            <person name="Lackey A."/>
            <person name="Perbost C."/>
            <person name="Taillon B."/>
            <person name="Stella A."/>
            <person name="Solovyev V."/>
            <person name="Fawcett J.A."/>
            <person name="Sterck L."/>
            <person name="Vandepoele K."/>
            <person name="Grando S.M."/>
            <person name="Toppo S."/>
            <person name="Moser C."/>
            <person name="Lanchbury J."/>
            <person name="Bogden R."/>
            <person name="Skolnick M."/>
            <person name="Sgaramella V."/>
            <person name="Bhatnagar S.K."/>
            <person name="Fontana P."/>
            <person name="Gutin A."/>
            <person name="Van de Peer Y."/>
            <person name="Salamini F."/>
            <person name="Viola R."/>
        </authorList>
    </citation>
    <scope>NUCLEOTIDE SEQUENCE</scope>
</reference>
<gene>
    <name evidence="1" type="ORF">VITISV_023393</name>
</gene>